<feature type="compositionally biased region" description="Low complexity" evidence="1">
    <location>
        <begin position="10"/>
        <end position="22"/>
    </location>
</feature>
<dbReference type="Proteomes" id="UP000091857">
    <property type="component" value="Chromosome 7"/>
</dbReference>
<evidence type="ECO:0000313" key="4">
    <source>
        <dbReference type="Proteomes" id="UP000091857"/>
    </source>
</evidence>
<reference evidence="3 4" key="1">
    <citation type="submission" date="2016-02" db="EMBL/GenBank/DDBJ databases">
        <title>WGS assembly of Manihot esculenta.</title>
        <authorList>
            <person name="Bredeson J.V."/>
            <person name="Prochnik S.E."/>
            <person name="Lyons J.B."/>
            <person name="Schmutz J."/>
            <person name="Grimwood J."/>
            <person name="Vrebalov J."/>
            <person name="Bart R.S."/>
            <person name="Amuge T."/>
            <person name="Ferguson M.E."/>
            <person name="Green R."/>
            <person name="Putnam N."/>
            <person name="Stites J."/>
            <person name="Rounsley S."/>
            <person name="Rokhsar D.S."/>
        </authorList>
    </citation>
    <scope>NUCLEOTIDE SEQUENCE [LARGE SCALE GENOMIC DNA]</scope>
    <source>
        <strain evidence="4">cv. AM560-2</strain>
        <tissue evidence="3">Leaf</tissue>
    </source>
</reference>
<dbReference type="Gramene" id="Manes.07G082900.5.v8.1">
    <property type="protein sequence ID" value="Manes.07G082900.5.v8.1.CDS"/>
    <property type="gene ID" value="Manes.07G082900.v8.1"/>
</dbReference>
<sequence length="541" mass="61589">MQSHYNSFPSQNSNQIQSNNSIAPVQGFPTNPSLVNLCNMLQNSMPVQPQLGIVNPQIPIPFNNSSTIMPNMPPLIIQQPGFVNQLGIPQMGFAPQTNMNAIPMFVNQLIPGQPQGQPFAFNLPQQHHHNMVFPSLQNIMQNLNPIVPMQMPNPSQADGPQNPSLFANSLFVGQQGNLNQQNFVEDKRTQQLQGSLLTMPKTQNSRPSTSSCRLGVPVNVGPNNHSTSNWKNFPSKDFKKNPRKEASKMGYQKSQFHLMNNGKRKFVLSNEHKGKGFGYERTTKYGRTNPIEKTRENKRSLALIYTEQEIKQWREERRKNYPSNANIEKKRNGRLTNHGVFDTEAKQRREQLKEILAKQAELGVEVAEIPSHYLSDSEKQVNERQDNGRFPSKKGRPLNKHDRRGRFNKNDRFVKQKTLENKDSSNTFSLNQKKPTLLQKLLSADIRRDKHHLLQVFRLMAINSFFEDWPEKPLRFPLVVVKEDGRVDNQLVAENSSCTGKDVDGDKQDEKVEQGKCYAGGKCSLVQEIDRTEGEEGEIID</sequence>
<name>A0A251KHF0_MANES</name>
<feature type="region of interest" description="Disordered" evidence="1">
    <location>
        <begin position="1"/>
        <end position="25"/>
    </location>
</feature>
<gene>
    <name evidence="3" type="ORF">MANES_07G082900</name>
</gene>
<dbReference type="Gramene" id="Manes.07G082900.3.v8.1">
    <property type="protein sequence ID" value="Manes.07G082900.3.v8.1.CDS"/>
    <property type="gene ID" value="Manes.07G082900.v8.1"/>
</dbReference>
<dbReference type="EMBL" id="CM004393">
    <property type="protein sequence ID" value="OAY45685.1"/>
    <property type="molecule type" value="Genomic_DNA"/>
</dbReference>
<dbReference type="AlphaFoldDB" id="A0A251KHF0"/>
<dbReference type="PANTHER" id="PTHR13309:SF0">
    <property type="entry name" value="FMR1-INTERACTING PROTEIN NUFIP1"/>
    <property type="match status" value="1"/>
</dbReference>
<proteinExistence type="predicted"/>
<dbReference type="OrthoDB" id="273070at2759"/>
<feature type="compositionally biased region" description="Basic residues" evidence="1">
    <location>
        <begin position="391"/>
        <end position="407"/>
    </location>
</feature>
<dbReference type="EMBL" id="CM004393">
    <property type="protein sequence ID" value="OAY45684.1"/>
    <property type="molecule type" value="Genomic_DNA"/>
</dbReference>
<evidence type="ECO:0000313" key="3">
    <source>
        <dbReference type="EMBL" id="OAY45685.1"/>
    </source>
</evidence>
<dbReference type="Gramene" id="Manes.07G082900.4.v8.1">
    <property type="protein sequence ID" value="Manes.07G082900.4.v8.1.CDS"/>
    <property type="gene ID" value="Manes.07G082900.v8.1"/>
</dbReference>
<dbReference type="Gramene" id="Manes.07G082900.1.v8.1">
    <property type="protein sequence ID" value="Manes.07G082900.1.v8.1.CDS"/>
    <property type="gene ID" value="Manes.07G082900.v8.1"/>
</dbReference>
<protein>
    <recommendedName>
        <fullName evidence="2">FMR1-interacting protein 1 conserved domain-containing protein</fullName>
    </recommendedName>
</protein>
<dbReference type="InterPro" id="IPR019496">
    <property type="entry name" value="NUFIP1_cons_dom"/>
</dbReference>
<keyword evidence="4" id="KW-1185">Reference proteome</keyword>
<dbReference type="GO" id="GO:0005634">
    <property type="term" value="C:nucleus"/>
    <property type="evidence" value="ECO:0000318"/>
    <property type="project" value="GO_Central"/>
</dbReference>
<feature type="region of interest" description="Disordered" evidence="1">
    <location>
        <begin position="373"/>
        <end position="412"/>
    </location>
</feature>
<organism evidence="3 4">
    <name type="scientific">Manihot esculenta</name>
    <name type="common">Cassava</name>
    <name type="synonym">Jatropha manihot</name>
    <dbReference type="NCBI Taxonomy" id="3983"/>
    <lineage>
        <taxon>Eukaryota</taxon>
        <taxon>Viridiplantae</taxon>
        <taxon>Streptophyta</taxon>
        <taxon>Embryophyta</taxon>
        <taxon>Tracheophyta</taxon>
        <taxon>Spermatophyta</taxon>
        <taxon>Magnoliopsida</taxon>
        <taxon>eudicotyledons</taxon>
        <taxon>Gunneridae</taxon>
        <taxon>Pentapetalae</taxon>
        <taxon>rosids</taxon>
        <taxon>fabids</taxon>
        <taxon>Malpighiales</taxon>
        <taxon>Euphorbiaceae</taxon>
        <taxon>Crotonoideae</taxon>
        <taxon>Manihoteae</taxon>
        <taxon>Manihot</taxon>
    </lineage>
</organism>
<feature type="compositionally biased region" description="Polar residues" evidence="1">
    <location>
        <begin position="221"/>
        <end position="232"/>
    </location>
</feature>
<dbReference type="GO" id="GO:0003723">
    <property type="term" value="F:RNA binding"/>
    <property type="evidence" value="ECO:0007669"/>
    <property type="project" value="InterPro"/>
</dbReference>
<feature type="region of interest" description="Disordered" evidence="1">
    <location>
        <begin position="220"/>
        <end position="242"/>
    </location>
</feature>
<evidence type="ECO:0000259" key="2">
    <source>
        <dbReference type="Pfam" id="PF10453"/>
    </source>
</evidence>
<evidence type="ECO:0000256" key="1">
    <source>
        <dbReference type="SAM" id="MobiDB-lite"/>
    </source>
</evidence>
<feature type="compositionally biased region" description="Basic and acidic residues" evidence="1">
    <location>
        <begin position="375"/>
        <end position="387"/>
    </location>
</feature>
<dbReference type="InterPro" id="IPR039136">
    <property type="entry name" value="NUFIP1-like"/>
</dbReference>
<dbReference type="Gramene" id="Manes.07G082900.2.v8.1">
    <property type="protein sequence ID" value="Manes.07G082900.2.v8.1.CDS"/>
    <property type="gene ID" value="Manes.07G082900.v8.1"/>
</dbReference>
<feature type="domain" description="FMR1-interacting protein 1 conserved" evidence="2">
    <location>
        <begin position="297"/>
        <end position="332"/>
    </location>
</feature>
<accession>A0A251KHF0</accession>
<dbReference type="STRING" id="3983.A0A251KHF0"/>
<dbReference type="Pfam" id="PF10453">
    <property type="entry name" value="NUFIP1"/>
    <property type="match status" value="1"/>
</dbReference>
<dbReference type="GO" id="GO:0000492">
    <property type="term" value="P:box C/D snoRNP assembly"/>
    <property type="evidence" value="ECO:0000318"/>
    <property type="project" value="GO_Central"/>
</dbReference>
<dbReference type="PANTHER" id="PTHR13309">
    <property type="entry name" value="NUCLEAR FRAGILE X MENTAL RETARDATION PROTEIN INTERACTING PROTEIN 1"/>
    <property type="match status" value="1"/>
</dbReference>